<dbReference type="InterPro" id="IPR036098">
    <property type="entry name" value="Thymidylate_synthase_ThyX_sf"/>
</dbReference>
<dbReference type="Pfam" id="PF02511">
    <property type="entry name" value="Thy1"/>
    <property type="match status" value="1"/>
</dbReference>
<keyword evidence="1" id="KW-0521">NADP</keyword>
<dbReference type="SUPFAM" id="SSF69796">
    <property type="entry name" value="Thymidylate synthase-complementing protein Thy1"/>
    <property type="match status" value="1"/>
</dbReference>
<dbReference type="PROSITE" id="PS51331">
    <property type="entry name" value="THYX"/>
    <property type="match status" value="1"/>
</dbReference>
<dbReference type="PANTHER" id="PTHR34934:SF1">
    <property type="entry name" value="FLAVIN-DEPENDENT THYMIDYLATE SYNTHASE"/>
    <property type="match status" value="1"/>
</dbReference>
<accession>A0A928KXH4</accession>
<evidence type="ECO:0000256" key="2">
    <source>
        <dbReference type="SAM" id="Coils"/>
    </source>
</evidence>
<comment type="caution">
    <text evidence="1">Lacks conserved residue(s) required for the propagation of feature annotation.</text>
</comment>
<dbReference type="GO" id="GO:0050660">
    <property type="term" value="F:flavin adenine dinucleotide binding"/>
    <property type="evidence" value="ECO:0007669"/>
    <property type="project" value="UniProtKB-UniRule"/>
</dbReference>
<keyword evidence="1 3" id="KW-0489">Methyltransferase</keyword>
<feature type="binding site" evidence="1">
    <location>
        <begin position="80"/>
        <end position="82"/>
    </location>
    <ligand>
        <name>FAD</name>
        <dbReference type="ChEBI" id="CHEBI:57692"/>
        <note>ligand shared between neighboring subunits</note>
    </ligand>
</feature>
<dbReference type="InterPro" id="IPR003669">
    <property type="entry name" value="Thymidylate_synthase_ThyX"/>
</dbReference>
<feature type="binding site" evidence="1">
    <location>
        <position position="193"/>
    </location>
    <ligand>
        <name>dUMP</name>
        <dbReference type="ChEBI" id="CHEBI:246422"/>
        <note>ligand shared between dimeric partners</note>
    </ligand>
</feature>
<feature type="binding site" description="in other chain" evidence="1">
    <location>
        <begin position="90"/>
        <end position="92"/>
    </location>
    <ligand>
        <name>dUMP</name>
        <dbReference type="ChEBI" id="CHEBI:246422"/>
        <note>ligand shared between dimeric partners</note>
    </ligand>
</feature>
<dbReference type="PANTHER" id="PTHR34934">
    <property type="entry name" value="FLAVIN-DEPENDENT THYMIDYLATE SYNTHASE"/>
    <property type="match status" value="1"/>
</dbReference>
<dbReference type="EMBL" id="SVNY01000005">
    <property type="protein sequence ID" value="MBE6833901.1"/>
    <property type="molecule type" value="Genomic_DNA"/>
</dbReference>
<comment type="subunit">
    <text evidence="1">Homotetramer.</text>
</comment>
<feature type="binding site" evidence="1">
    <location>
        <begin position="182"/>
        <end position="184"/>
    </location>
    <ligand>
        <name>FAD</name>
        <dbReference type="ChEBI" id="CHEBI:57692"/>
        <note>ligand shared between neighboring subunits</note>
    </ligand>
</feature>
<dbReference type="GO" id="GO:0004799">
    <property type="term" value="F:thymidylate synthase activity"/>
    <property type="evidence" value="ECO:0007669"/>
    <property type="project" value="TreeGrafter"/>
</dbReference>
<comment type="catalytic activity">
    <reaction evidence="1">
        <text>dUMP + (6R)-5,10-methylene-5,6,7,8-tetrahydrofolate + NADPH + H(+) = dTMP + (6S)-5,6,7,8-tetrahydrofolate + NADP(+)</text>
        <dbReference type="Rhea" id="RHEA:29043"/>
        <dbReference type="ChEBI" id="CHEBI:15378"/>
        <dbReference type="ChEBI" id="CHEBI:15636"/>
        <dbReference type="ChEBI" id="CHEBI:57453"/>
        <dbReference type="ChEBI" id="CHEBI:57783"/>
        <dbReference type="ChEBI" id="CHEBI:58349"/>
        <dbReference type="ChEBI" id="CHEBI:63528"/>
        <dbReference type="ChEBI" id="CHEBI:246422"/>
        <dbReference type="EC" id="2.1.1.148"/>
    </reaction>
</comment>
<reference evidence="3" key="1">
    <citation type="submission" date="2019-04" db="EMBL/GenBank/DDBJ databases">
        <title>Evolution of Biomass-Degrading Anaerobic Consortia Revealed by Metagenomics.</title>
        <authorList>
            <person name="Peng X."/>
        </authorList>
    </citation>
    <scope>NUCLEOTIDE SEQUENCE</scope>
    <source>
        <strain evidence="3">SIG551</strain>
    </source>
</reference>
<dbReference type="GO" id="GO:0070402">
    <property type="term" value="F:NADPH binding"/>
    <property type="evidence" value="ECO:0007669"/>
    <property type="project" value="TreeGrafter"/>
</dbReference>
<dbReference type="Gene3D" id="3.30.1360.170">
    <property type="match status" value="1"/>
</dbReference>
<evidence type="ECO:0000313" key="3">
    <source>
        <dbReference type="EMBL" id="MBE6833901.1"/>
    </source>
</evidence>
<dbReference type="GO" id="GO:0006231">
    <property type="term" value="P:dTMP biosynthetic process"/>
    <property type="evidence" value="ECO:0007669"/>
    <property type="project" value="UniProtKB-UniRule"/>
</dbReference>
<dbReference type="CDD" id="cd20175">
    <property type="entry name" value="ThyX"/>
    <property type="match status" value="1"/>
</dbReference>
<gene>
    <name evidence="1" type="primary">thyX</name>
    <name evidence="3" type="ORF">E7512_10035</name>
</gene>
<comment type="pathway">
    <text evidence="1">Pyrimidine metabolism; dTTP biosynthesis.</text>
</comment>
<comment type="similarity">
    <text evidence="1">Belongs to the thymidylate synthase ThyX family.</text>
</comment>
<feature type="active site" description="Involved in ionization of N3 of dUMP, leading to its activation" evidence="1">
    <location>
        <position position="193"/>
    </location>
</feature>
<comment type="function">
    <text evidence="1">Catalyzes the reductive methylation of 2'-deoxyuridine-5'-monophosphate (dUMP) to 2'-deoxythymidine-5'-monophosphate (dTMP) while utilizing 5,10-methylenetetrahydrofolate (mTHF) as the methyl donor, and NADPH and FADH(2) as the reductant.</text>
</comment>
<name>A0A928KXH4_9FIRM</name>
<dbReference type="Proteomes" id="UP000754750">
    <property type="component" value="Unassembled WGS sequence"/>
</dbReference>
<sequence length="257" mass="28963">MAKVALIAYTPQPEQTVAAAAKLCYSAADVEHIRDGLTEEKTARFVEMLSEIGHESPIEHASFTFAIEGVSRAFLAQMTRHRIASYSVQSQRYVAEHQFGYVIPPEIEAIPEAKREFLESMEEAQRRYEALTRLLKEKHQAQMVAQGSSPEEAARAAQKKAIEDARFVLPNACETKMICTMNARSLYNFFSHRCCNRAQWEIQEVAIQMLRLVRGVAPNLFSHCGPPCVRGGCPEGKMSCGKMTEVRAYYKNLEEQP</sequence>
<evidence type="ECO:0000313" key="4">
    <source>
        <dbReference type="Proteomes" id="UP000754750"/>
    </source>
</evidence>
<keyword evidence="1" id="KW-0274">FAD</keyword>
<feature type="binding site" evidence="1">
    <location>
        <position position="188"/>
    </location>
    <ligand>
        <name>FAD</name>
        <dbReference type="ChEBI" id="CHEBI:57692"/>
        <note>ligand shared between neighboring subunits</note>
    </ligand>
</feature>
<feature type="binding site" evidence="1">
    <location>
        <position position="56"/>
    </location>
    <ligand>
        <name>FAD</name>
        <dbReference type="ChEBI" id="CHEBI:57692"/>
        <note>ligand shared between neighboring subunits</note>
    </ligand>
</feature>
<keyword evidence="1" id="KW-0545">Nucleotide biosynthesis</keyword>
<comment type="cofactor">
    <cofactor evidence="1">
        <name>FAD</name>
        <dbReference type="ChEBI" id="CHEBI:57692"/>
    </cofactor>
    <text evidence="1">Binds 4 FAD per tetramer. Each FAD binding site is formed by three monomers.</text>
</comment>
<organism evidence="3 4">
    <name type="scientific">Faecalispora sporosphaeroides</name>
    <dbReference type="NCBI Taxonomy" id="1549"/>
    <lineage>
        <taxon>Bacteria</taxon>
        <taxon>Bacillati</taxon>
        <taxon>Bacillota</taxon>
        <taxon>Clostridia</taxon>
        <taxon>Eubacteriales</taxon>
        <taxon>Oscillospiraceae</taxon>
        <taxon>Faecalispora</taxon>
    </lineage>
</organism>
<dbReference type="HAMAP" id="MF_01408">
    <property type="entry name" value="ThyX"/>
    <property type="match status" value="1"/>
</dbReference>
<keyword evidence="1 3" id="KW-0808">Transferase</keyword>
<dbReference type="NCBIfam" id="TIGR02170">
    <property type="entry name" value="thyX"/>
    <property type="match status" value="1"/>
</dbReference>
<feature type="binding site" evidence="1">
    <location>
        <begin position="77"/>
        <end position="80"/>
    </location>
    <ligand>
        <name>dUMP</name>
        <dbReference type="ChEBI" id="CHEBI:246422"/>
        <note>ligand shared between dimeric partners</note>
    </ligand>
</feature>
<dbReference type="RefSeq" id="WP_326840578.1">
    <property type="nucleotide sequence ID" value="NZ_JBKWRC010000004.1"/>
</dbReference>
<dbReference type="AlphaFoldDB" id="A0A928KXH4"/>
<feature type="coiled-coil region" evidence="2">
    <location>
        <begin position="114"/>
        <end position="141"/>
    </location>
</feature>
<keyword evidence="2" id="KW-0175">Coiled coil</keyword>
<dbReference type="GO" id="GO:0032259">
    <property type="term" value="P:methylation"/>
    <property type="evidence" value="ECO:0007669"/>
    <property type="project" value="UniProtKB-KW"/>
</dbReference>
<dbReference type="EC" id="2.1.1.148" evidence="1"/>
<keyword evidence="1" id="KW-0285">Flavoprotein</keyword>
<proteinExistence type="inferred from homology"/>
<dbReference type="GO" id="GO:0006235">
    <property type="term" value="P:dTTP biosynthetic process"/>
    <property type="evidence" value="ECO:0007669"/>
    <property type="project" value="UniProtKB-UniRule"/>
</dbReference>
<protein>
    <recommendedName>
        <fullName evidence="1">Flavin-dependent thymidylate synthase</fullName>
        <shortName evidence="1">FDTS</shortName>
        <ecNumber evidence="1">2.1.1.148</ecNumber>
    </recommendedName>
    <alternativeName>
        <fullName evidence="1">FAD-dependent thymidylate synthase</fullName>
    </alternativeName>
    <alternativeName>
        <fullName evidence="1">Thymidylate synthase ThyX</fullName>
        <shortName evidence="1">TS</shortName>
        <shortName evidence="1">TSase</shortName>
    </alternativeName>
</protein>
<comment type="caution">
    <text evidence="3">The sequence shown here is derived from an EMBL/GenBank/DDBJ whole genome shotgun (WGS) entry which is preliminary data.</text>
</comment>
<evidence type="ECO:0000256" key="1">
    <source>
        <dbReference type="HAMAP-Rule" id="MF_01408"/>
    </source>
</evidence>
<dbReference type="GO" id="GO:0050797">
    <property type="term" value="F:thymidylate synthase (FAD) activity"/>
    <property type="evidence" value="ECO:0007669"/>
    <property type="project" value="UniProtKB-UniRule"/>
</dbReference>
<feature type="binding site" description="in other chain" evidence="1">
    <location>
        <position position="166"/>
    </location>
    <ligand>
        <name>dUMP</name>
        <dbReference type="ChEBI" id="CHEBI:246422"/>
        <note>ligand shared between dimeric partners</note>
    </ligand>
</feature>